<dbReference type="Proteomes" id="UP000828251">
    <property type="component" value="Unassembled WGS sequence"/>
</dbReference>
<comment type="caution">
    <text evidence="1">The sequence shown here is derived from an EMBL/GenBank/DDBJ whole genome shotgun (WGS) entry which is preliminary data.</text>
</comment>
<dbReference type="AlphaFoldDB" id="A0A9D3UL97"/>
<organism evidence="1 2">
    <name type="scientific">Gossypium stocksii</name>
    <dbReference type="NCBI Taxonomy" id="47602"/>
    <lineage>
        <taxon>Eukaryota</taxon>
        <taxon>Viridiplantae</taxon>
        <taxon>Streptophyta</taxon>
        <taxon>Embryophyta</taxon>
        <taxon>Tracheophyta</taxon>
        <taxon>Spermatophyta</taxon>
        <taxon>Magnoliopsida</taxon>
        <taxon>eudicotyledons</taxon>
        <taxon>Gunneridae</taxon>
        <taxon>Pentapetalae</taxon>
        <taxon>rosids</taxon>
        <taxon>malvids</taxon>
        <taxon>Malvales</taxon>
        <taxon>Malvaceae</taxon>
        <taxon>Malvoideae</taxon>
        <taxon>Gossypium</taxon>
    </lineage>
</organism>
<protein>
    <submittedName>
        <fullName evidence="1">Uncharacterized protein</fullName>
    </submittedName>
</protein>
<gene>
    <name evidence="1" type="ORF">J1N35_037967</name>
</gene>
<dbReference type="EMBL" id="JAIQCV010000011">
    <property type="protein sequence ID" value="KAH1047183.1"/>
    <property type="molecule type" value="Genomic_DNA"/>
</dbReference>
<keyword evidence="2" id="KW-1185">Reference proteome</keyword>
<evidence type="ECO:0000313" key="2">
    <source>
        <dbReference type="Proteomes" id="UP000828251"/>
    </source>
</evidence>
<name>A0A9D3UL97_9ROSI</name>
<reference evidence="1 2" key="1">
    <citation type="journal article" date="2021" name="Plant Biotechnol. J.">
        <title>Multi-omics assisted identification of the key and species-specific regulatory components of drought-tolerant mechanisms in Gossypium stocksii.</title>
        <authorList>
            <person name="Yu D."/>
            <person name="Ke L."/>
            <person name="Zhang D."/>
            <person name="Wu Y."/>
            <person name="Sun Y."/>
            <person name="Mei J."/>
            <person name="Sun J."/>
            <person name="Sun Y."/>
        </authorList>
    </citation>
    <scope>NUCLEOTIDE SEQUENCE [LARGE SCALE GENOMIC DNA]</scope>
    <source>
        <strain evidence="2">cv. E1</strain>
        <tissue evidence="1">Leaf</tissue>
    </source>
</reference>
<evidence type="ECO:0000313" key="1">
    <source>
        <dbReference type="EMBL" id="KAH1047183.1"/>
    </source>
</evidence>
<sequence>MTDNCLYRLSYLLTAVKLYGMKFFISCCCNVRNTIAMPVLPLSGCLSFDCQGAGRPLATRALREFIKRHCPSIVFPMGTKQRKGGLYLRWNNEMDLKSLEAQIVEQNCGNQQNVAEGWNQEERFFREQNA</sequence>
<accession>A0A9D3UL97</accession>
<proteinExistence type="predicted"/>